<evidence type="ECO:0000313" key="4">
    <source>
        <dbReference type="EMBL" id="WWC90403.1"/>
    </source>
</evidence>
<dbReference type="InterPro" id="IPR050231">
    <property type="entry name" value="Iron_ascorbate_oxido_reductase"/>
</dbReference>
<dbReference type="Gene3D" id="2.60.120.330">
    <property type="entry name" value="B-lactam Antibiotic, Isopenicillin N Synthase, Chain"/>
    <property type="match status" value="1"/>
</dbReference>
<dbReference type="Pfam" id="PF14226">
    <property type="entry name" value="DIOX_N"/>
    <property type="match status" value="1"/>
</dbReference>
<reference evidence="4 5" key="1">
    <citation type="submission" date="2024-01" db="EMBL/GenBank/DDBJ databases">
        <title>Comparative genomics of Cryptococcus and Kwoniella reveals pathogenesis evolution and contrasting modes of karyotype evolution via chromosome fusion or intercentromeric recombination.</title>
        <authorList>
            <person name="Coelho M.A."/>
            <person name="David-Palma M."/>
            <person name="Shea T."/>
            <person name="Bowers K."/>
            <person name="McGinley-Smith S."/>
            <person name="Mohammad A.W."/>
            <person name="Gnirke A."/>
            <person name="Yurkov A.M."/>
            <person name="Nowrousian M."/>
            <person name="Sun S."/>
            <person name="Cuomo C.A."/>
            <person name="Heitman J."/>
        </authorList>
    </citation>
    <scope>NUCLEOTIDE SEQUENCE [LARGE SCALE GENOMIC DNA]</scope>
    <source>
        <strain evidence="4 5">CBS 6074</strain>
    </source>
</reference>
<dbReference type="SUPFAM" id="SSF51197">
    <property type="entry name" value="Clavaminate synthase-like"/>
    <property type="match status" value="1"/>
</dbReference>
<dbReference type="PANTHER" id="PTHR47990">
    <property type="entry name" value="2-OXOGLUTARATE (2OG) AND FE(II)-DEPENDENT OXYGENASE SUPERFAMILY PROTEIN-RELATED"/>
    <property type="match status" value="1"/>
</dbReference>
<dbReference type="RefSeq" id="XP_066077166.1">
    <property type="nucleotide sequence ID" value="XM_066221069.1"/>
</dbReference>
<dbReference type="AlphaFoldDB" id="A0AAX4K0Y2"/>
<dbReference type="PRINTS" id="PR00682">
    <property type="entry name" value="IPNSYNTHASE"/>
</dbReference>
<dbReference type="GeneID" id="91096008"/>
<evidence type="ECO:0000313" key="5">
    <source>
        <dbReference type="Proteomes" id="UP001355207"/>
    </source>
</evidence>
<dbReference type="FunFam" id="2.60.120.330:FF:000040">
    <property type="entry name" value="Chromosome 21, whole genome shotgun sequence"/>
    <property type="match status" value="1"/>
</dbReference>
<accession>A0AAX4K0Y2</accession>
<evidence type="ECO:0000259" key="2">
    <source>
        <dbReference type="Pfam" id="PF03171"/>
    </source>
</evidence>
<feature type="domain" description="Non-haem dioxygenase N-terminal" evidence="3">
    <location>
        <begin position="26"/>
        <end position="126"/>
    </location>
</feature>
<evidence type="ECO:0000256" key="1">
    <source>
        <dbReference type="SAM" id="MobiDB-lite"/>
    </source>
</evidence>
<sequence length="367" mass="42108">MPIAVPEVFKYDYVPETKEDLDWADLPTIDLSKFSNPQGKKELAQELIEAIRTKGFFYVINFGIPQEKVDRQFSLGNQFYDLPLEEKSKYTADLDNGAFNGYKPAGRNILAGGIRDRIEHYNIPKFDGYHERDQPDIIRENIGEIEEFARSLHTNVLDPLHALIAIALELPEDYFINLHKYENPSEDHLRYMMYRHFTPEQIEQIQSDDGVYSLGHTDLGTLTLLFRQPVAALQIKDHATGDWKWAKPLNGSLTVNTCDALSFLTGGYIKSTVHRVQIPPKDQNQFDRLGLLYFARPSNDLPLATIKSPLLEREGFTQNEFEKGNHKVPTMGEFVKVKQIWQQVKRNAHRESDGAEIAPGFKGKYHD</sequence>
<evidence type="ECO:0000259" key="3">
    <source>
        <dbReference type="Pfam" id="PF14226"/>
    </source>
</evidence>
<dbReference type="InterPro" id="IPR027443">
    <property type="entry name" value="IPNS-like_sf"/>
</dbReference>
<dbReference type="Pfam" id="PF03171">
    <property type="entry name" value="2OG-FeII_Oxy"/>
    <property type="match status" value="1"/>
</dbReference>
<dbReference type="InterPro" id="IPR044861">
    <property type="entry name" value="IPNS-like_FE2OG_OXY"/>
</dbReference>
<keyword evidence="5" id="KW-1185">Reference proteome</keyword>
<feature type="domain" description="Isopenicillin N synthase-like Fe(2+) 2OG dioxygenase" evidence="2">
    <location>
        <begin position="213"/>
        <end position="294"/>
    </location>
</feature>
<gene>
    <name evidence="4" type="ORF">L201_005338</name>
</gene>
<feature type="region of interest" description="Disordered" evidence="1">
    <location>
        <begin position="348"/>
        <end position="367"/>
    </location>
</feature>
<dbReference type="Proteomes" id="UP001355207">
    <property type="component" value="Chromosome 7"/>
</dbReference>
<dbReference type="EMBL" id="CP144104">
    <property type="protein sequence ID" value="WWC90403.1"/>
    <property type="molecule type" value="Genomic_DNA"/>
</dbReference>
<organism evidence="4 5">
    <name type="scientific">Kwoniella dendrophila CBS 6074</name>
    <dbReference type="NCBI Taxonomy" id="1295534"/>
    <lineage>
        <taxon>Eukaryota</taxon>
        <taxon>Fungi</taxon>
        <taxon>Dikarya</taxon>
        <taxon>Basidiomycota</taxon>
        <taxon>Agaricomycotina</taxon>
        <taxon>Tremellomycetes</taxon>
        <taxon>Tremellales</taxon>
        <taxon>Cryptococcaceae</taxon>
        <taxon>Kwoniella</taxon>
    </lineage>
</organism>
<dbReference type="InterPro" id="IPR026992">
    <property type="entry name" value="DIOX_N"/>
</dbReference>
<name>A0AAX4K0Y2_9TREE</name>
<protein>
    <recommendedName>
        <fullName evidence="6">Flavonol synthase</fullName>
    </recommendedName>
</protein>
<evidence type="ECO:0008006" key="6">
    <source>
        <dbReference type="Google" id="ProtNLM"/>
    </source>
</evidence>
<proteinExistence type="predicted"/>